<evidence type="ECO:0000259" key="2">
    <source>
        <dbReference type="SMART" id="SM00245"/>
    </source>
</evidence>
<evidence type="ECO:0000313" key="3">
    <source>
        <dbReference type="EMBL" id="MFD2543708.1"/>
    </source>
</evidence>
<proteinExistence type="predicted"/>
<name>A0ABW5K6M3_9FLAO</name>
<accession>A0ABW5K6M3</accession>
<comment type="caution">
    <text evidence="3">The sequence shown here is derived from an EMBL/GenBank/DDBJ whole genome shotgun (WGS) entry which is preliminary data.</text>
</comment>
<reference evidence="4" key="1">
    <citation type="journal article" date="2019" name="Int. J. Syst. Evol. Microbiol.">
        <title>The Global Catalogue of Microorganisms (GCM) 10K type strain sequencing project: providing services to taxonomists for standard genome sequencing and annotation.</title>
        <authorList>
            <consortium name="The Broad Institute Genomics Platform"/>
            <consortium name="The Broad Institute Genome Sequencing Center for Infectious Disease"/>
            <person name="Wu L."/>
            <person name="Ma J."/>
        </authorList>
    </citation>
    <scope>NUCLEOTIDE SEQUENCE [LARGE SCALE GENOMIC DNA]</scope>
    <source>
        <strain evidence="4">KCTC 42808</strain>
    </source>
</reference>
<dbReference type="InterPro" id="IPR029045">
    <property type="entry name" value="ClpP/crotonase-like_dom_sf"/>
</dbReference>
<sequence>MNKLLYLLLLFTFSANAQTKITQTEKHKQVGLIGGLLKYHHPDISQGLFNWNLELINLVNEIEKIDEQEKLNNEMLTFVKKFNKPTTTFSNNSININSEKIFRKNQNYNWIEKTAFSSELRKELIQLKNNNNIGNYYASSNKLNKMVEFSNEKGIADFDPLLKSHRLLELYSFWNIIQYWDVNKYLTDTSWIDVLEELTYSFLNAKTISDYEIAKLNMFSKLNDSHSYQTSMFIYKSLFNHSPPFEAKIINDTILVTAIYNKKLTQKDNINLGDLIVGINNLSITDYINSKFSNLISVSNETYLRERLNRFILKSNIDSLQIQILTRKGELKDKTIKLYRSFKAENVERLTKKENSNWRKINSKITYINLGNISSKELSKIFKENKDDDGIILDLRNYPRNLSIKDFSKLLYPEKKEFIKVLLPLKGNPSLGEYNAEAPLKIVSNPFKVGKKNSNYYKGKIVLLVNRQTGSMAEFFGMAIQQAPNCITIGEQTMGAVMNITSAILPDKQEFYFTGIGAFYPNGKGVQRKGLNIDYYIKESASMYNSNIYIERAVKFIENE</sequence>
<dbReference type="InterPro" id="IPR005151">
    <property type="entry name" value="Tail-specific_protease"/>
</dbReference>
<dbReference type="Pfam" id="PF03572">
    <property type="entry name" value="Peptidase_S41"/>
    <property type="match status" value="1"/>
</dbReference>
<feature type="signal peptide" evidence="1">
    <location>
        <begin position="1"/>
        <end position="17"/>
    </location>
</feature>
<gene>
    <name evidence="3" type="ORF">ACFSSB_15355</name>
</gene>
<dbReference type="SMART" id="SM00245">
    <property type="entry name" value="TSPc"/>
    <property type="match status" value="1"/>
</dbReference>
<dbReference type="EMBL" id="JBHULM010000013">
    <property type="protein sequence ID" value="MFD2543708.1"/>
    <property type="molecule type" value="Genomic_DNA"/>
</dbReference>
<protein>
    <submittedName>
        <fullName evidence="3">S41 family peptidase</fullName>
    </submittedName>
</protein>
<dbReference type="InterPro" id="IPR036034">
    <property type="entry name" value="PDZ_sf"/>
</dbReference>
<keyword evidence="1" id="KW-0732">Signal</keyword>
<dbReference type="Gene3D" id="3.90.226.10">
    <property type="entry name" value="2-enoyl-CoA Hydratase, Chain A, domain 1"/>
    <property type="match status" value="1"/>
</dbReference>
<dbReference type="SUPFAM" id="SSF52096">
    <property type="entry name" value="ClpP/crotonase"/>
    <property type="match status" value="1"/>
</dbReference>
<feature type="chain" id="PRO_5046715742" evidence="1">
    <location>
        <begin position="18"/>
        <end position="560"/>
    </location>
</feature>
<dbReference type="RefSeq" id="WP_379905891.1">
    <property type="nucleotide sequence ID" value="NZ_JBHULM010000013.1"/>
</dbReference>
<evidence type="ECO:0000256" key="1">
    <source>
        <dbReference type="SAM" id="SignalP"/>
    </source>
</evidence>
<keyword evidence="4" id="KW-1185">Reference proteome</keyword>
<organism evidence="3 4">
    <name type="scientific">Lacinutrix gracilariae</name>
    <dbReference type="NCBI Taxonomy" id="1747198"/>
    <lineage>
        <taxon>Bacteria</taxon>
        <taxon>Pseudomonadati</taxon>
        <taxon>Bacteroidota</taxon>
        <taxon>Flavobacteriia</taxon>
        <taxon>Flavobacteriales</taxon>
        <taxon>Flavobacteriaceae</taxon>
        <taxon>Lacinutrix</taxon>
    </lineage>
</organism>
<dbReference type="Gene3D" id="2.30.42.10">
    <property type="match status" value="1"/>
</dbReference>
<feature type="domain" description="Tail specific protease" evidence="2">
    <location>
        <begin position="331"/>
        <end position="538"/>
    </location>
</feature>
<evidence type="ECO:0000313" key="4">
    <source>
        <dbReference type="Proteomes" id="UP001597467"/>
    </source>
</evidence>
<dbReference type="Proteomes" id="UP001597467">
    <property type="component" value="Unassembled WGS sequence"/>
</dbReference>